<dbReference type="OrthoDB" id="3014755at2759"/>
<name>A0A2H3DHR8_ARMGA</name>
<dbReference type="AlphaFoldDB" id="A0A2H3DHR8"/>
<reference evidence="2" key="1">
    <citation type="journal article" date="2017" name="Nat. Ecol. Evol.">
        <title>Genome expansion and lineage-specific genetic innovations in the forest pathogenic fungi Armillaria.</title>
        <authorList>
            <person name="Sipos G."/>
            <person name="Prasanna A.N."/>
            <person name="Walter M.C."/>
            <person name="O'Connor E."/>
            <person name="Balint B."/>
            <person name="Krizsan K."/>
            <person name="Kiss B."/>
            <person name="Hess J."/>
            <person name="Varga T."/>
            <person name="Slot J."/>
            <person name="Riley R."/>
            <person name="Boka B."/>
            <person name="Rigling D."/>
            <person name="Barry K."/>
            <person name="Lee J."/>
            <person name="Mihaltcheva S."/>
            <person name="LaButti K."/>
            <person name="Lipzen A."/>
            <person name="Waldron R."/>
            <person name="Moloney N.M."/>
            <person name="Sperisen C."/>
            <person name="Kredics L."/>
            <person name="Vagvoelgyi C."/>
            <person name="Patrignani A."/>
            <person name="Fitzpatrick D."/>
            <person name="Nagy I."/>
            <person name="Doyle S."/>
            <person name="Anderson J.B."/>
            <person name="Grigoriev I.V."/>
            <person name="Gueldener U."/>
            <person name="Muensterkoetter M."/>
            <person name="Nagy L.G."/>
        </authorList>
    </citation>
    <scope>NUCLEOTIDE SEQUENCE [LARGE SCALE GENOMIC DNA]</scope>
    <source>
        <strain evidence="2">Ar21-2</strain>
    </source>
</reference>
<dbReference type="Proteomes" id="UP000217790">
    <property type="component" value="Unassembled WGS sequence"/>
</dbReference>
<dbReference type="InParanoid" id="A0A2H3DHR8"/>
<evidence type="ECO:0000313" key="1">
    <source>
        <dbReference type="EMBL" id="PBK90408.1"/>
    </source>
</evidence>
<keyword evidence="2" id="KW-1185">Reference proteome</keyword>
<accession>A0A2H3DHR8</accession>
<organism evidence="1 2">
    <name type="scientific">Armillaria gallica</name>
    <name type="common">Bulbous honey fungus</name>
    <name type="synonym">Armillaria bulbosa</name>
    <dbReference type="NCBI Taxonomy" id="47427"/>
    <lineage>
        <taxon>Eukaryota</taxon>
        <taxon>Fungi</taxon>
        <taxon>Dikarya</taxon>
        <taxon>Basidiomycota</taxon>
        <taxon>Agaricomycotina</taxon>
        <taxon>Agaricomycetes</taxon>
        <taxon>Agaricomycetidae</taxon>
        <taxon>Agaricales</taxon>
        <taxon>Marasmiineae</taxon>
        <taxon>Physalacriaceae</taxon>
        <taxon>Armillaria</taxon>
    </lineage>
</organism>
<proteinExistence type="predicted"/>
<gene>
    <name evidence="1" type="ORF">ARMGADRAFT_1032443</name>
</gene>
<sequence>MAFQDALRLEILALAQWNQSAITRLFQSPWNQITGVSNDSANPGGVTAFRCAKHVVDLSKAPRDFTASIISSPTALTTLRIKHHAQGQEAVVLPGFTERMVFEEYHSVIVRMLGSWRRFGSEPLKDYSLLEVVHMSLRLQFEEGDSSGWDKLIEEGLDVDYPYNS</sequence>
<evidence type="ECO:0000313" key="2">
    <source>
        <dbReference type="Proteomes" id="UP000217790"/>
    </source>
</evidence>
<protein>
    <submittedName>
        <fullName evidence="1">Uncharacterized protein</fullName>
    </submittedName>
</protein>
<dbReference type="EMBL" id="KZ293665">
    <property type="protein sequence ID" value="PBK90408.1"/>
    <property type="molecule type" value="Genomic_DNA"/>
</dbReference>